<sequence>MIMMGDILNDSTNLASQLVRQIYMDEDFDFVGIALQENSGLRKIRWRYAAGYTSERFRKIVLRSGIGIAGLVVRTGKPFLENDLQHNQYSDYVSCPITQIEQLTSAAAIPLFDHETQGVGGVLLVGYRHAQQQVTQQTIAHLEHYRQSAGVLI</sequence>
<dbReference type="AlphaFoldDB" id="A0A0R1H9Q9"/>
<dbReference type="STRING" id="1423726.FC07_GL001029"/>
<dbReference type="Gene3D" id="3.30.450.40">
    <property type="match status" value="1"/>
</dbReference>
<dbReference type="Pfam" id="PF13185">
    <property type="entry name" value="GAF_2"/>
    <property type="match status" value="1"/>
</dbReference>
<dbReference type="EMBL" id="AZDA01000017">
    <property type="protein sequence ID" value="KRK40314.1"/>
    <property type="molecule type" value="Genomic_DNA"/>
</dbReference>
<reference evidence="2 3" key="1">
    <citation type="journal article" date="2015" name="Genome Announc.">
        <title>Expanding the biotechnology potential of lactobacilli through comparative genomics of 213 strains and associated genera.</title>
        <authorList>
            <person name="Sun Z."/>
            <person name="Harris H.M."/>
            <person name="McCann A."/>
            <person name="Guo C."/>
            <person name="Argimon S."/>
            <person name="Zhang W."/>
            <person name="Yang X."/>
            <person name="Jeffery I.B."/>
            <person name="Cooney J.C."/>
            <person name="Kagawa T.F."/>
            <person name="Liu W."/>
            <person name="Song Y."/>
            <person name="Salvetti E."/>
            <person name="Wrobel A."/>
            <person name="Rasinkangas P."/>
            <person name="Parkhill J."/>
            <person name="Rea M.C."/>
            <person name="O'Sullivan O."/>
            <person name="Ritari J."/>
            <person name="Douillard F.P."/>
            <person name="Paul Ross R."/>
            <person name="Yang R."/>
            <person name="Briner A.E."/>
            <person name="Felis G.E."/>
            <person name="de Vos W.M."/>
            <person name="Barrangou R."/>
            <person name="Klaenhammer T.R."/>
            <person name="Caufield P.W."/>
            <person name="Cui Y."/>
            <person name="Zhang H."/>
            <person name="O'Toole P.W."/>
        </authorList>
    </citation>
    <scope>NUCLEOTIDE SEQUENCE [LARGE SCALE GENOMIC DNA]</scope>
    <source>
        <strain evidence="2 3">DSM 20003</strain>
    </source>
</reference>
<proteinExistence type="predicted"/>
<evidence type="ECO:0000259" key="1">
    <source>
        <dbReference type="Pfam" id="PF13185"/>
    </source>
</evidence>
<feature type="domain" description="GAF" evidence="1">
    <location>
        <begin position="27"/>
        <end position="143"/>
    </location>
</feature>
<dbReference type="Proteomes" id="UP000051461">
    <property type="component" value="Unassembled WGS sequence"/>
</dbReference>
<comment type="caution">
    <text evidence="2">The sequence shown here is derived from an EMBL/GenBank/DDBJ whole genome shotgun (WGS) entry which is preliminary data.</text>
</comment>
<evidence type="ECO:0000313" key="2">
    <source>
        <dbReference type="EMBL" id="KRK40314.1"/>
    </source>
</evidence>
<protein>
    <recommendedName>
        <fullName evidence="1">GAF domain-containing protein</fullName>
    </recommendedName>
</protein>
<gene>
    <name evidence="2" type="ORF">FC07_GL001029</name>
</gene>
<accession>A0A0R1H9Q9</accession>
<organism evidence="2 3">
    <name type="scientific">Loigolactobacillus bifermentans DSM 20003</name>
    <dbReference type="NCBI Taxonomy" id="1423726"/>
    <lineage>
        <taxon>Bacteria</taxon>
        <taxon>Bacillati</taxon>
        <taxon>Bacillota</taxon>
        <taxon>Bacilli</taxon>
        <taxon>Lactobacillales</taxon>
        <taxon>Lactobacillaceae</taxon>
        <taxon>Loigolactobacillus</taxon>
    </lineage>
</organism>
<name>A0A0R1H9Q9_9LACO</name>
<dbReference type="PATRIC" id="fig|1423726.3.peg.1063"/>
<dbReference type="InterPro" id="IPR029016">
    <property type="entry name" value="GAF-like_dom_sf"/>
</dbReference>
<evidence type="ECO:0000313" key="3">
    <source>
        <dbReference type="Proteomes" id="UP000051461"/>
    </source>
</evidence>
<dbReference type="InterPro" id="IPR003018">
    <property type="entry name" value="GAF"/>
</dbReference>
<keyword evidence="3" id="KW-1185">Reference proteome</keyword>
<dbReference type="SUPFAM" id="SSF55781">
    <property type="entry name" value="GAF domain-like"/>
    <property type="match status" value="1"/>
</dbReference>